<sequence>MPKTTTRTSTSAAPGATAEPPDPYALRAEDVREAPTTFVGRLRHLGPGFVLSAAVVGSGELIVTTSLGAKAGFALLWLVVISTGVKVWVQMELARWTILNGRTALDGYREIGPRVGPVSWINWLWIGMDFAKMFQRGGIIGGTAAAFSILWPITGEPLSYQSLAVWAVLITAFTVTLLSTGRYGMVERLCVASVVVFTLATLGLALGLPMTEFGYGSAELGEGFSFLIPVGTAGVALAMFGITGVGADEMTTYTYWCLEKGYARWTGPDDGSEDRARRAAGWLKVMRLDVAAGWLVCTVCTLSFYVIGAAVLHPQNLVPEGNSMITTLSRIYTDTMGPWAEYAFLVGAITVLGSTLIGSVASVPRLWTNTLGLLGVIDWSDVRVRLRTIRILTFCLPAAWTVLFLFVQSPVLMVQIGGIGGGVFLLAVVIAVWRLRSTGVDPRFRGSGWLTVALGVSSAAIVFLGVYGVLDVLGISLTGS</sequence>
<keyword evidence="8" id="KW-1185">Reference proteome</keyword>
<gene>
    <name evidence="7" type="ORF">GCM10009654_28750</name>
</gene>
<dbReference type="PANTHER" id="PTHR11706:SF3">
    <property type="entry name" value="METAL ION TRANSPORT PROTEIN"/>
    <property type="match status" value="1"/>
</dbReference>
<proteinExistence type="predicted"/>
<feature type="transmembrane region" description="Helical" evidence="6">
    <location>
        <begin position="160"/>
        <end position="178"/>
    </location>
</feature>
<accession>A0ABP4FH84</accession>
<evidence type="ECO:0000256" key="2">
    <source>
        <dbReference type="ARBA" id="ARBA00022692"/>
    </source>
</evidence>
<feature type="transmembrane region" description="Helical" evidence="6">
    <location>
        <begin position="223"/>
        <end position="245"/>
    </location>
</feature>
<comment type="caution">
    <text evidence="7">The sequence shown here is derived from an EMBL/GenBank/DDBJ whole genome shotgun (WGS) entry which is preliminary data.</text>
</comment>
<dbReference type="Proteomes" id="UP001501371">
    <property type="component" value="Unassembled WGS sequence"/>
</dbReference>
<feature type="transmembrane region" description="Helical" evidence="6">
    <location>
        <begin position="342"/>
        <end position="367"/>
    </location>
</feature>
<feature type="transmembrane region" description="Helical" evidence="6">
    <location>
        <begin position="71"/>
        <end position="89"/>
    </location>
</feature>
<feature type="transmembrane region" description="Helical" evidence="6">
    <location>
        <begin position="447"/>
        <end position="470"/>
    </location>
</feature>
<evidence type="ECO:0000256" key="5">
    <source>
        <dbReference type="SAM" id="MobiDB-lite"/>
    </source>
</evidence>
<protein>
    <submittedName>
        <fullName evidence="7">Nramp family divalent metal transporter</fullName>
    </submittedName>
</protein>
<feature type="transmembrane region" description="Helical" evidence="6">
    <location>
        <begin position="291"/>
        <end position="312"/>
    </location>
</feature>
<evidence type="ECO:0000256" key="4">
    <source>
        <dbReference type="ARBA" id="ARBA00023136"/>
    </source>
</evidence>
<dbReference type="Pfam" id="PF01566">
    <property type="entry name" value="Nramp"/>
    <property type="match status" value="1"/>
</dbReference>
<dbReference type="NCBIfam" id="NF037982">
    <property type="entry name" value="Nramp_1"/>
    <property type="match status" value="1"/>
</dbReference>
<dbReference type="PANTHER" id="PTHR11706">
    <property type="entry name" value="SOLUTE CARRIER PROTEIN FAMILY 11 MEMBER"/>
    <property type="match status" value="1"/>
</dbReference>
<comment type="subcellular location">
    <subcellularLocation>
        <location evidence="1">Membrane</location>
        <topology evidence="1">Multi-pass membrane protein</topology>
    </subcellularLocation>
</comment>
<feature type="transmembrane region" description="Helical" evidence="6">
    <location>
        <begin position="388"/>
        <end position="407"/>
    </location>
</feature>
<keyword evidence="2 6" id="KW-0812">Transmembrane</keyword>
<feature type="transmembrane region" description="Helical" evidence="6">
    <location>
        <begin position="413"/>
        <end position="435"/>
    </location>
</feature>
<name>A0ABP4FH84_9ACTN</name>
<evidence type="ECO:0000313" key="8">
    <source>
        <dbReference type="Proteomes" id="UP001501371"/>
    </source>
</evidence>
<feature type="compositionally biased region" description="Polar residues" evidence="5">
    <location>
        <begin position="1"/>
        <end position="12"/>
    </location>
</feature>
<organism evidence="7 8">
    <name type="scientific">Streptomyces hebeiensis</name>
    <dbReference type="NCBI Taxonomy" id="229486"/>
    <lineage>
        <taxon>Bacteria</taxon>
        <taxon>Bacillati</taxon>
        <taxon>Actinomycetota</taxon>
        <taxon>Actinomycetes</taxon>
        <taxon>Kitasatosporales</taxon>
        <taxon>Streptomycetaceae</taxon>
        <taxon>Streptomyces</taxon>
    </lineage>
</organism>
<feature type="region of interest" description="Disordered" evidence="5">
    <location>
        <begin position="1"/>
        <end position="24"/>
    </location>
</feature>
<evidence type="ECO:0000256" key="3">
    <source>
        <dbReference type="ARBA" id="ARBA00022989"/>
    </source>
</evidence>
<keyword evidence="4 6" id="KW-0472">Membrane</keyword>
<feature type="transmembrane region" description="Helical" evidence="6">
    <location>
        <begin position="137"/>
        <end position="154"/>
    </location>
</feature>
<dbReference type="InterPro" id="IPR001046">
    <property type="entry name" value="NRAMP_fam"/>
</dbReference>
<evidence type="ECO:0000256" key="6">
    <source>
        <dbReference type="SAM" id="Phobius"/>
    </source>
</evidence>
<dbReference type="RefSeq" id="WP_344275532.1">
    <property type="nucleotide sequence ID" value="NZ_BAAAKV010000023.1"/>
</dbReference>
<evidence type="ECO:0000256" key="1">
    <source>
        <dbReference type="ARBA" id="ARBA00004141"/>
    </source>
</evidence>
<evidence type="ECO:0000313" key="7">
    <source>
        <dbReference type="EMBL" id="GAA1169737.1"/>
    </source>
</evidence>
<reference evidence="8" key="1">
    <citation type="journal article" date="2019" name="Int. J. Syst. Evol. Microbiol.">
        <title>The Global Catalogue of Microorganisms (GCM) 10K type strain sequencing project: providing services to taxonomists for standard genome sequencing and annotation.</title>
        <authorList>
            <consortium name="The Broad Institute Genomics Platform"/>
            <consortium name="The Broad Institute Genome Sequencing Center for Infectious Disease"/>
            <person name="Wu L."/>
            <person name="Ma J."/>
        </authorList>
    </citation>
    <scope>NUCLEOTIDE SEQUENCE [LARGE SCALE GENOMIC DNA]</scope>
    <source>
        <strain evidence="8">JCM 12696</strain>
    </source>
</reference>
<dbReference type="EMBL" id="BAAAKV010000023">
    <property type="protein sequence ID" value="GAA1169737.1"/>
    <property type="molecule type" value="Genomic_DNA"/>
</dbReference>
<feature type="transmembrane region" description="Helical" evidence="6">
    <location>
        <begin position="190"/>
        <end position="211"/>
    </location>
</feature>
<keyword evidence="3 6" id="KW-1133">Transmembrane helix</keyword>